<sequence>MSNNTPSLSDTTLTPDMTPVDASPGPIVDQHQPRAKKRRIKRSEETMDIPGRGSKIYTNAPIEIFLEILSYLDPLDILKISQTSKTLRGFLNDKESQYIWRQARANVPGLPPDLPVDFTEPQYAAYLFQEICQVCGGTTKKFGRIGLAALRVRLCSKCTVQHCMNAGPAAKILGGIQRLLLIPGYSMFHSVLRYAYSD</sequence>
<gene>
    <name evidence="3" type="ORF">CALCODRAFT_80380</name>
</gene>
<evidence type="ECO:0000313" key="3">
    <source>
        <dbReference type="EMBL" id="KZT52665.1"/>
    </source>
</evidence>
<dbReference type="PROSITE" id="PS50181">
    <property type="entry name" value="FBOX"/>
    <property type="match status" value="1"/>
</dbReference>
<reference evidence="3 4" key="1">
    <citation type="journal article" date="2016" name="Mol. Biol. Evol.">
        <title>Comparative Genomics of Early-Diverging Mushroom-Forming Fungi Provides Insights into the Origins of Lignocellulose Decay Capabilities.</title>
        <authorList>
            <person name="Nagy L.G."/>
            <person name="Riley R."/>
            <person name="Tritt A."/>
            <person name="Adam C."/>
            <person name="Daum C."/>
            <person name="Floudas D."/>
            <person name="Sun H."/>
            <person name="Yadav J.S."/>
            <person name="Pangilinan J."/>
            <person name="Larsson K.H."/>
            <person name="Matsuura K."/>
            <person name="Barry K."/>
            <person name="Labutti K."/>
            <person name="Kuo R."/>
            <person name="Ohm R.A."/>
            <person name="Bhattacharya S.S."/>
            <person name="Shirouzu T."/>
            <person name="Yoshinaga Y."/>
            <person name="Martin F.M."/>
            <person name="Grigoriev I.V."/>
            <person name="Hibbett D.S."/>
        </authorList>
    </citation>
    <scope>NUCLEOTIDE SEQUENCE [LARGE SCALE GENOMIC DNA]</scope>
    <source>
        <strain evidence="3 4">HHB12733</strain>
    </source>
</reference>
<protein>
    <recommendedName>
        <fullName evidence="2">F-box domain-containing protein</fullName>
    </recommendedName>
</protein>
<keyword evidence="4" id="KW-1185">Reference proteome</keyword>
<evidence type="ECO:0000259" key="2">
    <source>
        <dbReference type="PROSITE" id="PS50181"/>
    </source>
</evidence>
<dbReference type="SMART" id="SM00256">
    <property type="entry name" value="FBOX"/>
    <property type="match status" value="1"/>
</dbReference>
<dbReference type="OrthoDB" id="2322499at2759"/>
<dbReference type="EMBL" id="KV424059">
    <property type="protein sequence ID" value="KZT52665.1"/>
    <property type="molecule type" value="Genomic_DNA"/>
</dbReference>
<dbReference type="InterPro" id="IPR036047">
    <property type="entry name" value="F-box-like_dom_sf"/>
</dbReference>
<evidence type="ECO:0000256" key="1">
    <source>
        <dbReference type="SAM" id="MobiDB-lite"/>
    </source>
</evidence>
<dbReference type="InterPro" id="IPR001810">
    <property type="entry name" value="F-box_dom"/>
</dbReference>
<accession>A0A165DEY6</accession>
<dbReference type="AlphaFoldDB" id="A0A165DEY6"/>
<feature type="region of interest" description="Disordered" evidence="1">
    <location>
        <begin position="1"/>
        <end position="47"/>
    </location>
</feature>
<dbReference type="Gene3D" id="1.20.1280.50">
    <property type="match status" value="1"/>
</dbReference>
<name>A0A165DEY6_9BASI</name>
<dbReference type="SUPFAM" id="SSF81383">
    <property type="entry name" value="F-box domain"/>
    <property type="match status" value="1"/>
</dbReference>
<dbReference type="STRING" id="1353952.A0A165DEY6"/>
<dbReference type="CDD" id="cd09917">
    <property type="entry name" value="F-box_SF"/>
    <property type="match status" value="1"/>
</dbReference>
<feature type="compositionally biased region" description="Polar residues" evidence="1">
    <location>
        <begin position="1"/>
        <end position="15"/>
    </location>
</feature>
<dbReference type="InParanoid" id="A0A165DEY6"/>
<feature type="domain" description="F-box" evidence="2">
    <location>
        <begin position="54"/>
        <end position="103"/>
    </location>
</feature>
<dbReference type="Pfam" id="PF00646">
    <property type="entry name" value="F-box"/>
    <property type="match status" value="1"/>
</dbReference>
<organism evidence="3 4">
    <name type="scientific">Calocera cornea HHB12733</name>
    <dbReference type="NCBI Taxonomy" id="1353952"/>
    <lineage>
        <taxon>Eukaryota</taxon>
        <taxon>Fungi</taxon>
        <taxon>Dikarya</taxon>
        <taxon>Basidiomycota</taxon>
        <taxon>Agaricomycotina</taxon>
        <taxon>Dacrymycetes</taxon>
        <taxon>Dacrymycetales</taxon>
        <taxon>Dacrymycetaceae</taxon>
        <taxon>Calocera</taxon>
    </lineage>
</organism>
<dbReference type="Proteomes" id="UP000076842">
    <property type="component" value="Unassembled WGS sequence"/>
</dbReference>
<evidence type="ECO:0000313" key="4">
    <source>
        <dbReference type="Proteomes" id="UP000076842"/>
    </source>
</evidence>
<proteinExistence type="predicted"/>